<name>A0A3M3KAB4_PSECA</name>
<dbReference type="FunFam" id="2.40.37.10:FF:000002">
    <property type="entry name" value="Alanine racemase"/>
    <property type="match status" value="1"/>
</dbReference>
<dbReference type="PRINTS" id="PR00992">
    <property type="entry name" value="ALARACEMASE"/>
</dbReference>
<evidence type="ECO:0000256" key="1">
    <source>
        <dbReference type="ARBA" id="ARBA00000316"/>
    </source>
</evidence>
<comment type="catalytic activity">
    <reaction evidence="1 7">
        <text>L-alanine = D-alanine</text>
        <dbReference type="Rhea" id="RHEA:20249"/>
        <dbReference type="ChEBI" id="CHEBI:57416"/>
        <dbReference type="ChEBI" id="CHEBI:57972"/>
        <dbReference type="EC" id="5.1.1.1"/>
    </reaction>
</comment>
<comment type="similarity">
    <text evidence="3 7">Belongs to the alanine racemase family.</text>
</comment>
<evidence type="ECO:0000256" key="6">
    <source>
        <dbReference type="ARBA" id="ARBA00023235"/>
    </source>
</evidence>
<organism evidence="11 12">
    <name type="scientific">Pseudomonas cannabina</name>
    <dbReference type="NCBI Taxonomy" id="86840"/>
    <lineage>
        <taxon>Bacteria</taxon>
        <taxon>Pseudomonadati</taxon>
        <taxon>Pseudomonadota</taxon>
        <taxon>Gammaproteobacteria</taxon>
        <taxon>Pseudomonadales</taxon>
        <taxon>Pseudomonadaceae</taxon>
        <taxon>Pseudomonas</taxon>
    </lineage>
</organism>
<gene>
    <name evidence="11" type="ORF">ALQ64_05681</name>
</gene>
<evidence type="ECO:0000259" key="10">
    <source>
        <dbReference type="SMART" id="SM01005"/>
    </source>
</evidence>
<dbReference type="EMBL" id="RBOW01000889">
    <property type="protein sequence ID" value="RMN20059.1"/>
    <property type="molecule type" value="Genomic_DNA"/>
</dbReference>
<comment type="caution">
    <text evidence="11">The sequence shown here is derived from an EMBL/GenBank/DDBJ whole genome shotgun (WGS) entry which is preliminary data.</text>
</comment>
<dbReference type="AlphaFoldDB" id="A0A3M3KAB4"/>
<dbReference type="PANTHER" id="PTHR30511:SF0">
    <property type="entry name" value="ALANINE RACEMASE, CATABOLIC-RELATED"/>
    <property type="match status" value="1"/>
</dbReference>
<dbReference type="HAMAP" id="MF_01201">
    <property type="entry name" value="Ala_racemase"/>
    <property type="match status" value="1"/>
</dbReference>
<dbReference type="GO" id="GO:0008784">
    <property type="term" value="F:alanine racemase activity"/>
    <property type="evidence" value="ECO:0007669"/>
    <property type="project" value="UniProtKB-UniRule"/>
</dbReference>
<feature type="active site" description="Proton acceptor; specific for D-alanine" evidence="7">
    <location>
        <position position="97"/>
    </location>
</feature>
<dbReference type="Pfam" id="PF01168">
    <property type="entry name" value="Ala_racemase_N"/>
    <property type="match status" value="1"/>
</dbReference>
<accession>A0A3M3KAB4</accession>
<dbReference type="GO" id="GO:0005829">
    <property type="term" value="C:cytosol"/>
    <property type="evidence" value="ECO:0007669"/>
    <property type="project" value="TreeGrafter"/>
</dbReference>
<dbReference type="GO" id="GO:0030632">
    <property type="term" value="P:D-alanine biosynthetic process"/>
    <property type="evidence" value="ECO:0007669"/>
    <property type="project" value="UniProtKB-UniRule"/>
</dbReference>
<dbReference type="Gene3D" id="2.40.37.10">
    <property type="entry name" value="Lyase, Ornithine Decarboxylase, Chain A, domain 1"/>
    <property type="match status" value="1"/>
</dbReference>
<dbReference type="InterPro" id="IPR011079">
    <property type="entry name" value="Ala_racemase_C"/>
</dbReference>
<sequence length="421" mass="45166">MGQMAAKRLCTGAGDSRGQAVRAGNSGRTVGGGCTAVTRHTCPATCSRRRALSSVYFLQAINVTMRPARALIDLQALRHNYQLARESSGGKALAVIKADAYGHGAVRVAQTLEAQADGFAVACIEEALELRAAGTRAPILLLEGFFEADELALIVEHDLWTVVHSTWQLEAIERAHPGKPLTVWLKLDTGMHRVGLHPSEYRAAYQRLLSTGNVAKIVLMTHFACADELNSPSSAEQCAVFEATCQGLAAETSLKNSPAVMGWPKIPGDWSRAGIMLYGATPFDQAQPLAERLQPVMTLESKIISVRDLPAGEAVGYGATFVTDKPSRIGVVAMGYADGYPRHAPTGTPVQIDGQRSRLVGRVSMDMLCVDLTELPQAGIGSRVELWGKAVLASDVAAQAGTIPYQIFCNLRRVPRVYSEN</sequence>
<dbReference type="SUPFAM" id="SSF51419">
    <property type="entry name" value="PLP-binding barrel"/>
    <property type="match status" value="1"/>
</dbReference>
<comment type="pathway">
    <text evidence="7">Amino-acid biosynthesis; D-alanine biosynthesis; D-alanine from L-alanine: step 1/1.</text>
</comment>
<reference evidence="11 12" key="1">
    <citation type="submission" date="2018-08" db="EMBL/GenBank/DDBJ databases">
        <title>Recombination of ecologically and evolutionarily significant loci maintains genetic cohesion in the Pseudomonas syringae species complex.</title>
        <authorList>
            <person name="Dillon M."/>
            <person name="Thakur S."/>
            <person name="Almeida R.N.D."/>
            <person name="Weir B.S."/>
            <person name="Guttman D.S."/>
        </authorList>
    </citation>
    <scope>NUCLEOTIDE SEQUENCE [LARGE SCALE GENOMIC DNA]</scope>
    <source>
        <strain evidence="11 12">ICMP 2821</strain>
    </source>
</reference>
<evidence type="ECO:0000256" key="4">
    <source>
        <dbReference type="ARBA" id="ARBA00013089"/>
    </source>
</evidence>
<dbReference type="NCBIfam" id="TIGR00492">
    <property type="entry name" value="alr"/>
    <property type="match status" value="1"/>
</dbReference>
<evidence type="ECO:0000256" key="2">
    <source>
        <dbReference type="ARBA" id="ARBA00001933"/>
    </source>
</evidence>
<dbReference type="Gene3D" id="3.20.20.10">
    <property type="entry name" value="Alanine racemase"/>
    <property type="match status" value="1"/>
</dbReference>
<evidence type="ECO:0000256" key="3">
    <source>
        <dbReference type="ARBA" id="ARBA00007880"/>
    </source>
</evidence>
<evidence type="ECO:0000313" key="12">
    <source>
        <dbReference type="Proteomes" id="UP000281372"/>
    </source>
</evidence>
<dbReference type="InterPro" id="IPR009006">
    <property type="entry name" value="Ala_racemase/Decarboxylase_C"/>
</dbReference>
<feature type="domain" description="Alanine racemase C-terminal" evidence="10">
    <location>
        <begin position="296"/>
        <end position="419"/>
    </location>
</feature>
<dbReference type="SMART" id="SM01005">
    <property type="entry name" value="Ala_racemase_C"/>
    <property type="match status" value="1"/>
</dbReference>
<dbReference type="SUPFAM" id="SSF50621">
    <property type="entry name" value="Alanine racemase C-terminal domain-like"/>
    <property type="match status" value="1"/>
</dbReference>
<dbReference type="InterPro" id="IPR001608">
    <property type="entry name" value="Ala_racemase_N"/>
</dbReference>
<comment type="function">
    <text evidence="7">Catalyzes the interconversion of L-alanine and D-alanine. May also act on other amino acids.</text>
</comment>
<dbReference type="Pfam" id="PF00842">
    <property type="entry name" value="Ala_racemase_C"/>
    <property type="match status" value="1"/>
</dbReference>
<keyword evidence="6 7" id="KW-0413">Isomerase</keyword>
<feature type="modified residue" description="N6-(pyridoxal phosphate)lysine" evidence="7 8">
    <location>
        <position position="97"/>
    </location>
</feature>
<protein>
    <recommendedName>
        <fullName evidence="4 7">Alanine racemase</fullName>
        <ecNumber evidence="4 7">5.1.1.1</ecNumber>
    </recommendedName>
</protein>
<keyword evidence="5 7" id="KW-0663">Pyridoxal phosphate</keyword>
<feature type="active site" description="Proton acceptor; specific for L-alanine" evidence="7">
    <location>
        <position position="317"/>
    </location>
</feature>
<proteinExistence type="inferred from homology"/>
<evidence type="ECO:0000313" key="11">
    <source>
        <dbReference type="EMBL" id="RMN20059.1"/>
    </source>
</evidence>
<dbReference type="EC" id="5.1.1.1" evidence="4 7"/>
<feature type="binding site" evidence="7 9">
    <location>
        <position position="193"/>
    </location>
    <ligand>
        <name>substrate</name>
    </ligand>
</feature>
<comment type="cofactor">
    <cofactor evidence="2 7 8">
        <name>pyridoxal 5'-phosphate</name>
        <dbReference type="ChEBI" id="CHEBI:597326"/>
    </cofactor>
</comment>
<dbReference type="InterPro" id="IPR020622">
    <property type="entry name" value="Ala_racemase_pyridoxalP-BS"/>
</dbReference>
<evidence type="ECO:0000256" key="9">
    <source>
        <dbReference type="PIRSR" id="PIRSR600821-52"/>
    </source>
</evidence>
<evidence type="ECO:0000256" key="5">
    <source>
        <dbReference type="ARBA" id="ARBA00022898"/>
    </source>
</evidence>
<dbReference type="GO" id="GO:0030170">
    <property type="term" value="F:pyridoxal phosphate binding"/>
    <property type="evidence" value="ECO:0007669"/>
    <property type="project" value="UniProtKB-UniRule"/>
</dbReference>
<dbReference type="CDD" id="cd06827">
    <property type="entry name" value="PLPDE_III_AR_proteobact"/>
    <property type="match status" value="1"/>
</dbReference>
<feature type="binding site" evidence="7 9">
    <location>
        <position position="365"/>
    </location>
    <ligand>
        <name>substrate</name>
    </ligand>
</feature>
<dbReference type="PROSITE" id="PS00395">
    <property type="entry name" value="ALANINE_RACEMASE"/>
    <property type="match status" value="1"/>
</dbReference>
<dbReference type="Proteomes" id="UP000281372">
    <property type="component" value="Unassembled WGS sequence"/>
</dbReference>
<dbReference type="InterPro" id="IPR029066">
    <property type="entry name" value="PLP-binding_barrel"/>
</dbReference>
<dbReference type="UniPathway" id="UPA00042">
    <property type="reaction ID" value="UER00497"/>
</dbReference>
<evidence type="ECO:0000256" key="8">
    <source>
        <dbReference type="PIRSR" id="PIRSR600821-50"/>
    </source>
</evidence>
<dbReference type="FunFam" id="3.20.20.10:FF:000002">
    <property type="entry name" value="Alanine racemase"/>
    <property type="match status" value="1"/>
</dbReference>
<dbReference type="PANTHER" id="PTHR30511">
    <property type="entry name" value="ALANINE RACEMASE"/>
    <property type="match status" value="1"/>
</dbReference>
<evidence type="ECO:0000256" key="7">
    <source>
        <dbReference type="HAMAP-Rule" id="MF_01201"/>
    </source>
</evidence>
<dbReference type="InterPro" id="IPR000821">
    <property type="entry name" value="Ala_racemase"/>
</dbReference>